<keyword evidence="8" id="KW-1185">Reference proteome</keyword>
<dbReference type="InterPro" id="IPR005538">
    <property type="entry name" value="LrgA/CidA"/>
</dbReference>
<proteinExistence type="predicted"/>
<evidence type="ECO:0000256" key="1">
    <source>
        <dbReference type="ARBA" id="ARBA00004651"/>
    </source>
</evidence>
<keyword evidence="5 6" id="KW-0472">Membrane</keyword>
<evidence type="ECO:0000256" key="4">
    <source>
        <dbReference type="ARBA" id="ARBA00022989"/>
    </source>
</evidence>
<evidence type="ECO:0000256" key="3">
    <source>
        <dbReference type="ARBA" id="ARBA00022692"/>
    </source>
</evidence>
<dbReference type="GO" id="GO:0005886">
    <property type="term" value="C:plasma membrane"/>
    <property type="evidence" value="ECO:0007669"/>
    <property type="project" value="UniProtKB-SubCell"/>
</dbReference>
<keyword evidence="3 6" id="KW-0812">Transmembrane</keyword>
<sequence length="115" mass="12366">MKYVRQMGLILFMAFIGEVLNKVVGIPLPGSVLGLLLLLGFLLTGIVKLTQVEEVSGFLLSHLTLFFVPAGVGLMTVAGALAKNWLVLLLLSIFTTLLVLTVTALTVKALRRKTS</sequence>
<dbReference type="EMBL" id="JAGSCS010000001">
    <property type="protein sequence ID" value="MBR0575009.1"/>
    <property type="molecule type" value="Genomic_DNA"/>
</dbReference>
<feature type="transmembrane region" description="Helical" evidence="6">
    <location>
        <begin position="31"/>
        <end position="50"/>
    </location>
</feature>
<evidence type="ECO:0000256" key="6">
    <source>
        <dbReference type="SAM" id="Phobius"/>
    </source>
</evidence>
<evidence type="ECO:0000256" key="5">
    <source>
        <dbReference type="ARBA" id="ARBA00023136"/>
    </source>
</evidence>
<reference evidence="7" key="1">
    <citation type="submission" date="2021-04" db="EMBL/GenBank/DDBJ databases">
        <title>Proteiniclasticum sedimins sp. nov., an obligate anaerobic bacterium isolated from anaerobic sludge.</title>
        <authorList>
            <person name="Liu J."/>
        </authorList>
    </citation>
    <scope>NUCLEOTIDE SEQUENCE</scope>
    <source>
        <strain evidence="7">BAD-10</strain>
    </source>
</reference>
<gene>
    <name evidence="7" type="ORF">KCG48_01515</name>
</gene>
<name>A0A941HP69_9CLOT</name>
<feature type="transmembrane region" description="Helical" evidence="6">
    <location>
        <begin position="85"/>
        <end position="107"/>
    </location>
</feature>
<evidence type="ECO:0000313" key="8">
    <source>
        <dbReference type="Proteomes" id="UP000675379"/>
    </source>
</evidence>
<evidence type="ECO:0000313" key="7">
    <source>
        <dbReference type="EMBL" id="MBR0575009.1"/>
    </source>
</evidence>
<comment type="subcellular location">
    <subcellularLocation>
        <location evidence="1">Cell membrane</location>
        <topology evidence="1">Multi-pass membrane protein</topology>
    </subcellularLocation>
</comment>
<evidence type="ECO:0000256" key="2">
    <source>
        <dbReference type="ARBA" id="ARBA00022475"/>
    </source>
</evidence>
<dbReference type="PANTHER" id="PTHR33931:SF2">
    <property type="entry name" value="HOLIN-LIKE PROTEIN CIDA"/>
    <property type="match status" value="1"/>
</dbReference>
<dbReference type="PANTHER" id="PTHR33931">
    <property type="entry name" value="HOLIN-LIKE PROTEIN CIDA-RELATED"/>
    <property type="match status" value="1"/>
</dbReference>
<dbReference type="Pfam" id="PF03788">
    <property type="entry name" value="LrgA"/>
    <property type="match status" value="1"/>
</dbReference>
<protein>
    <submittedName>
        <fullName evidence="7">CidA/LrgA family protein</fullName>
    </submittedName>
</protein>
<dbReference type="AlphaFoldDB" id="A0A941HP69"/>
<accession>A0A941HP69</accession>
<organism evidence="7 8">
    <name type="scientific">Proteiniclasticum sediminis</name>
    <dbReference type="NCBI Taxonomy" id="2804028"/>
    <lineage>
        <taxon>Bacteria</taxon>
        <taxon>Bacillati</taxon>
        <taxon>Bacillota</taxon>
        <taxon>Clostridia</taxon>
        <taxon>Eubacteriales</taxon>
        <taxon>Clostridiaceae</taxon>
        <taxon>Proteiniclasticum</taxon>
    </lineage>
</organism>
<comment type="caution">
    <text evidence="7">The sequence shown here is derived from an EMBL/GenBank/DDBJ whole genome shotgun (WGS) entry which is preliminary data.</text>
</comment>
<keyword evidence="4 6" id="KW-1133">Transmembrane helix</keyword>
<dbReference type="RefSeq" id="WP_211799518.1">
    <property type="nucleotide sequence ID" value="NZ_JAGSCS010000001.1"/>
</dbReference>
<dbReference type="Proteomes" id="UP000675379">
    <property type="component" value="Unassembled WGS sequence"/>
</dbReference>
<keyword evidence="2" id="KW-1003">Cell membrane</keyword>
<feature type="transmembrane region" description="Helical" evidence="6">
    <location>
        <begin position="57"/>
        <end position="79"/>
    </location>
</feature>